<name>A0ABR2RDM4_9ROSI</name>
<dbReference type="PANTHER" id="PTHR35218">
    <property type="entry name" value="RNASE H DOMAIN-CONTAINING PROTEIN"/>
    <property type="match status" value="1"/>
</dbReference>
<evidence type="ECO:0000313" key="2">
    <source>
        <dbReference type="EMBL" id="KAK9011043.1"/>
    </source>
</evidence>
<dbReference type="SUPFAM" id="SSF56219">
    <property type="entry name" value="DNase I-like"/>
    <property type="match status" value="1"/>
</dbReference>
<gene>
    <name evidence="2" type="ORF">V6N11_043900</name>
</gene>
<evidence type="ECO:0000313" key="3">
    <source>
        <dbReference type="Proteomes" id="UP001396334"/>
    </source>
</evidence>
<protein>
    <recommendedName>
        <fullName evidence="1">Endonuclease/exonuclease/phosphatase domain-containing protein</fullName>
    </recommendedName>
</protein>
<accession>A0ABR2RDM4</accession>
<evidence type="ECO:0000259" key="1">
    <source>
        <dbReference type="Pfam" id="PF03372"/>
    </source>
</evidence>
<dbReference type="Proteomes" id="UP001396334">
    <property type="component" value="Unassembled WGS sequence"/>
</dbReference>
<comment type="caution">
    <text evidence="2">The sequence shown here is derived from an EMBL/GenBank/DDBJ whole genome shotgun (WGS) entry which is preliminary data.</text>
</comment>
<reference evidence="2 3" key="1">
    <citation type="journal article" date="2024" name="G3 (Bethesda)">
        <title>Genome assembly of Hibiscus sabdariffa L. provides insights into metabolisms of medicinal natural products.</title>
        <authorList>
            <person name="Kim T."/>
        </authorList>
    </citation>
    <scope>NUCLEOTIDE SEQUENCE [LARGE SCALE GENOMIC DNA]</scope>
    <source>
        <strain evidence="2">TK-2024</strain>
        <tissue evidence="2">Old leaves</tissue>
    </source>
</reference>
<dbReference type="InterPro" id="IPR036691">
    <property type="entry name" value="Endo/exonu/phosph_ase_sf"/>
</dbReference>
<sequence>MAVFAWNVRGLGNKDSVHALTNSIRKCQPDIVFLSETKQKKRYLEKIKMKMKLENSFYVEPTGLAAGLSLWWSKDTQIKIQGYGKHFIDAEISIKSEAVWFGTFIYGPPYKEQKKEFWELMENLRKGGAFTWSNHRCDDKAILEKLDRVLCSPGWNILFPKAMAMLDIAIGSDHAPRRTALRLSKEVGSRFRSQGILIALVAS</sequence>
<dbReference type="EMBL" id="JBBPBN010000023">
    <property type="protein sequence ID" value="KAK9011043.1"/>
    <property type="molecule type" value="Genomic_DNA"/>
</dbReference>
<keyword evidence="3" id="KW-1185">Reference proteome</keyword>
<proteinExistence type="predicted"/>
<dbReference type="Gene3D" id="3.60.10.10">
    <property type="entry name" value="Endonuclease/exonuclease/phosphatase"/>
    <property type="match status" value="1"/>
</dbReference>
<feature type="domain" description="Endonuclease/exonuclease/phosphatase" evidence="1">
    <location>
        <begin position="6"/>
        <end position="126"/>
    </location>
</feature>
<dbReference type="Pfam" id="PF03372">
    <property type="entry name" value="Exo_endo_phos"/>
    <property type="match status" value="1"/>
</dbReference>
<organism evidence="2 3">
    <name type="scientific">Hibiscus sabdariffa</name>
    <name type="common">roselle</name>
    <dbReference type="NCBI Taxonomy" id="183260"/>
    <lineage>
        <taxon>Eukaryota</taxon>
        <taxon>Viridiplantae</taxon>
        <taxon>Streptophyta</taxon>
        <taxon>Embryophyta</taxon>
        <taxon>Tracheophyta</taxon>
        <taxon>Spermatophyta</taxon>
        <taxon>Magnoliopsida</taxon>
        <taxon>eudicotyledons</taxon>
        <taxon>Gunneridae</taxon>
        <taxon>Pentapetalae</taxon>
        <taxon>rosids</taxon>
        <taxon>malvids</taxon>
        <taxon>Malvales</taxon>
        <taxon>Malvaceae</taxon>
        <taxon>Malvoideae</taxon>
        <taxon>Hibiscus</taxon>
    </lineage>
</organism>
<dbReference type="InterPro" id="IPR005135">
    <property type="entry name" value="Endo/exonuclease/phosphatase"/>
</dbReference>
<dbReference type="PANTHER" id="PTHR35218:SF9">
    <property type="entry name" value="ENDONUCLEASE_EXONUCLEASE_PHOSPHATASE DOMAIN-CONTAINING PROTEIN"/>
    <property type="match status" value="1"/>
</dbReference>